<dbReference type="AlphaFoldDB" id="A0A401U4Y6"/>
<accession>A0A401U4Y6</accession>
<dbReference type="InterPro" id="IPR018638">
    <property type="entry name" value="DUF2061_membrane"/>
</dbReference>
<keyword evidence="3" id="KW-1185">Reference proteome</keyword>
<dbReference type="OrthoDB" id="197461at2"/>
<comment type="caution">
    <text evidence="2">The sequence shown here is derived from an EMBL/GenBank/DDBJ whole genome shotgun (WGS) entry which is preliminary data.</text>
</comment>
<dbReference type="EMBL" id="BHXQ01000001">
    <property type="protein sequence ID" value="GCC49977.1"/>
    <property type="molecule type" value="Genomic_DNA"/>
</dbReference>
<evidence type="ECO:0000259" key="1">
    <source>
        <dbReference type="Pfam" id="PF09834"/>
    </source>
</evidence>
<feature type="domain" description="DUF2061" evidence="1">
    <location>
        <begin position="25"/>
        <end position="75"/>
    </location>
</feature>
<dbReference type="RefSeq" id="WP_127120638.1">
    <property type="nucleotide sequence ID" value="NZ_BHXQ01000001.1"/>
</dbReference>
<protein>
    <recommendedName>
        <fullName evidence="1">DUF2061 domain-containing protein</fullName>
    </recommendedName>
</protein>
<reference evidence="2 3" key="1">
    <citation type="submission" date="2018-11" db="EMBL/GenBank/DDBJ databases">
        <title>Chryseotalea sanarue gen. nov., sp., nov., a member of the family Cytophagaceae, isolated from a brackish lake in Hamamatsu Japan.</title>
        <authorList>
            <person name="Maejima Y."/>
            <person name="Iino T."/>
            <person name="Muraguchi Y."/>
            <person name="Fukuda K."/>
            <person name="Ohkuma M."/>
            <person name="Moriuchi R."/>
            <person name="Dohra H."/>
            <person name="Kimbara K."/>
            <person name="Shintani M."/>
        </authorList>
    </citation>
    <scope>NUCLEOTIDE SEQUENCE [LARGE SCALE GENOMIC DNA]</scope>
    <source>
        <strain evidence="2 3">Ys</strain>
    </source>
</reference>
<gene>
    <name evidence="2" type="ORF">SanaruYs_01920</name>
</gene>
<dbReference type="Pfam" id="PF09834">
    <property type="entry name" value="DUF2061"/>
    <property type="match status" value="1"/>
</dbReference>
<evidence type="ECO:0000313" key="3">
    <source>
        <dbReference type="Proteomes" id="UP000288227"/>
    </source>
</evidence>
<sequence length="86" mass="10049">MLLDHWINTRTKGNPNEAARWISATKAVSWRIVGTIDTWIISYLITGQWQLAFSIASVEVFSKVLLYYLHERAWEKVRVRVSQKTV</sequence>
<dbReference type="Proteomes" id="UP000288227">
    <property type="component" value="Unassembled WGS sequence"/>
</dbReference>
<proteinExistence type="predicted"/>
<name>A0A401U4Y6_9BACT</name>
<evidence type="ECO:0000313" key="2">
    <source>
        <dbReference type="EMBL" id="GCC49977.1"/>
    </source>
</evidence>
<organism evidence="2 3">
    <name type="scientific">Chryseotalea sanaruensis</name>
    <dbReference type="NCBI Taxonomy" id="2482724"/>
    <lineage>
        <taxon>Bacteria</taxon>
        <taxon>Pseudomonadati</taxon>
        <taxon>Bacteroidota</taxon>
        <taxon>Cytophagia</taxon>
        <taxon>Cytophagales</taxon>
        <taxon>Chryseotaleaceae</taxon>
        <taxon>Chryseotalea</taxon>
    </lineage>
</organism>